<comment type="caution">
    <text evidence="1">The sequence shown here is derived from an EMBL/GenBank/DDBJ whole genome shotgun (WGS) entry which is preliminary data.</text>
</comment>
<protein>
    <submittedName>
        <fullName evidence="1">Uncharacterized protein</fullName>
    </submittedName>
</protein>
<evidence type="ECO:0000313" key="1">
    <source>
        <dbReference type="EMBL" id="MEQ2366304.1"/>
    </source>
</evidence>
<evidence type="ECO:0000313" key="2">
    <source>
        <dbReference type="Proteomes" id="UP001469749"/>
    </source>
</evidence>
<reference evidence="1 2" key="1">
    <citation type="submission" date="2024-03" db="EMBL/GenBank/DDBJ databases">
        <title>Human intestinal bacterial collection.</title>
        <authorList>
            <person name="Pauvert C."/>
            <person name="Hitch T.C.A."/>
            <person name="Clavel T."/>
        </authorList>
    </citation>
    <scope>NUCLEOTIDE SEQUENCE [LARGE SCALE GENOMIC DNA]</scope>
    <source>
        <strain evidence="1 2">CLA-AA-H190</strain>
    </source>
</reference>
<dbReference type="Proteomes" id="UP001469749">
    <property type="component" value="Unassembled WGS sequence"/>
</dbReference>
<gene>
    <name evidence="1" type="ORF">WMO25_14645</name>
</gene>
<name>A0ABV1B7A6_9FIRM</name>
<dbReference type="EMBL" id="JBBMEK010000241">
    <property type="protein sequence ID" value="MEQ2366304.1"/>
    <property type="molecule type" value="Genomic_DNA"/>
</dbReference>
<keyword evidence="2" id="KW-1185">Reference proteome</keyword>
<dbReference type="RefSeq" id="WP_349085917.1">
    <property type="nucleotide sequence ID" value="NZ_JBBMEK010000241.1"/>
</dbReference>
<sequence length="222" mass="24590">MASEMHLIQRIWKPLPLFFCINQWVIMKRMKLDKTCTVCMILLLTVLLAACGRGSNQEAASEKPVDIVSEVAEAVSSEPETTAMDETVQKNYKVLLDGTSDQEAVYYLMDVTGNSSPELIVGKEAMSVYSCNQGAVTTIGAMAIDTAYLSTKYGFLAFNNQNDKYELVQYKYDGEMITETVLVSASSEADYKSQADQYLADARELKAYALDDRTPFGDEAAE</sequence>
<proteinExistence type="predicted"/>
<organism evidence="1 2">
    <name type="scientific">Coprococcus intestinihominis</name>
    <dbReference type="NCBI Taxonomy" id="3133154"/>
    <lineage>
        <taxon>Bacteria</taxon>
        <taxon>Bacillati</taxon>
        <taxon>Bacillota</taxon>
        <taxon>Clostridia</taxon>
        <taxon>Lachnospirales</taxon>
        <taxon>Lachnospiraceae</taxon>
        <taxon>Coprococcus</taxon>
    </lineage>
</organism>
<accession>A0ABV1B7A6</accession>